<keyword evidence="2" id="KW-1185">Reference proteome</keyword>
<evidence type="ECO:0000313" key="2">
    <source>
        <dbReference type="Proteomes" id="UP001289374"/>
    </source>
</evidence>
<gene>
    <name evidence="1" type="ORF">Sango_2837800</name>
</gene>
<accession>A0AAE1T6L2</accession>
<reference evidence="1" key="1">
    <citation type="submission" date="2020-06" db="EMBL/GenBank/DDBJ databases">
        <authorList>
            <person name="Li T."/>
            <person name="Hu X."/>
            <person name="Zhang T."/>
            <person name="Song X."/>
            <person name="Zhang H."/>
            <person name="Dai N."/>
            <person name="Sheng W."/>
            <person name="Hou X."/>
            <person name="Wei L."/>
        </authorList>
    </citation>
    <scope>NUCLEOTIDE SEQUENCE</scope>
    <source>
        <strain evidence="1">K16</strain>
        <tissue evidence="1">Leaf</tissue>
    </source>
</reference>
<dbReference type="EMBL" id="JACGWL010000646">
    <property type="protein sequence ID" value="KAK4382815.1"/>
    <property type="molecule type" value="Genomic_DNA"/>
</dbReference>
<dbReference type="Proteomes" id="UP001289374">
    <property type="component" value="Unassembled WGS sequence"/>
</dbReference>
<comment type="caution">
    <text evidence="1">The sequence shown here is derived from an EMBL/GenBank/DDBJ whole genome shotgun (WGS) entry which is preliminary data.</text>
</comment>
<name>A0AAE1T6L2_9LAMI</name>
<reference evidence="1" key="2">
    <citation type="journal article" date="2024" name="Plant">
        <title>Genomic evolution and insights into agronomic trait innovations of Sesamum species.</title>
        <authorList>
            <person name="Miao H."/>
            <person name="Wang L."/>
            <person name="Qu L."/>
            <person name="Liu H."/>
            <person name="Sun Y."/>
            <person name="Le M."/>
            <person name="Wang Q."/>
            <person name="Wei S."/>
            <person name="Zheng Y."/>
            <person name="Lin W."/>
            <person name="Duan Y."/>
            <person name="Cao H."/>
            <person name="Xiong S."/>
            <person name="Wang X."/>
            <person name="Wei L."/>
            <person name="Li C."/>
            <person name="Ma Q."/>
            <person name="Ju M."/>
            <person name="Zhao R."/>
            <person name="Li G."/>
            <person name="Mu C."/>
            <person name="Tian Q."/>
            <person name="Mei H."/>
            <person name="Zhang T."/>
            <person name="Gao T."/>
            <person name="Zhang H."/>
        </authorList>
    </citation>
    <scope>NUCLEOTIDE SEQUENCE</scope>
    <source>
        <strain evidence="1">K16</strain>
    </source>
</reference>
<proteinExistence type="predicted"/>
<sequence>MVILSKQVWRLVVIPQGLAHQVLCAKYFPNSAFFTTPIGSNSSLWFSIFAARPLLMSSVRWDVGDGTRINVMGDPRLPRLSTFRLISSPKSLPPSVSVSLLPNEDHNWNQELIKEEFGSLDAECILQITTKTAPGTSNLIWNFGKKGFFPYAVCMNEKQ</sequence>
<dbReference type="AlphaFoldDB" id="A0AAE1T6L2"/>
<protein>
    <submittedName>
        <fullName evidence="1">Uncharacterized protein</fullName>
    </submittedName>
</protein>
<evidence type="ECO:0000313" key="1">
    <source>
        <dbReference type="EMBL" id="KAK4382815.1"/>
    </source>
</evidence>
<organism evidence="1 2">
    <name type="scientific">Sesamum angolense</name>
    <dbReference type="NCBI Taxonomy" id="2727404"/>
    <lineage>
        <taxon>Eukaryota</taxon>
        <taxon>Viridiplantae</taxon>
        <taxon>Streptophyta</taxon>
        <taxon>Embryophyta</taxon>
        <taxon>Tracheophyta</taxon>
        <taxon>Spermatophyta</taxon>
        <taxon>Magnoliopsida</taxon>
        <taxon>eudicotyledons</taxon>
        <taxon>Gunneridae</taxon>
        <taxon>Pentapetalae</taxon>
        <taxon>asterids</taxon>
        <taxon>lamiids</taxon>
        <taxon>Lamiales</taxon>
        <taxon>Pedaliaceae</taxon>
        <taxon>Sesamum</taxon>
    </lineage>
</organism>